<dbReference type="SMART" id="SM00054">
    <property type="entry name" value="EFh"/>
    <property type="match status" value="3"/>
</dbReference>
<evidence type="ECO:0000256" key="7">
    <source>
        <dbReference type="SAM" id="MobiDB-lite"/>
    </source>
</evidence>
<dbReference type="SUPFAM" id="SSF103511">
    <property type="entry name" value="Chlorophyll a-b binding protein"/>
    <property type="match status" value="1"/>
</dbReference>
<dbReference type="Gene3D" id="3.30.810.10">
    <property type="entry name" value="2-Layer Sandwich"/>
    <property type="match status" value="1"/>
</dbReference>
<dbReference type="InterPro" id="IPR027484">
    <property type="entry name" value="PInositol-4-P-5-kinase_N"/>
</dbReference>
<dbReference type="Proteomes" id="UP000355283">
    <property type="component" value="Unassembled WGS sequence"/>
</dbReference>
<reference evidence="10 11" key="1">
    <citation type="submission" date="2019-01" db="EMBL/GenBank/DDBJ databases">
        <title>Nuclear Genome Assembly of the Microalgal Biofuel strain Nannochloropsis salina CCMP1776.</title>
        <authorList>
            <person name="Hovde B."/>
        </authorList>
    </citation>
    <scope>NUCLEOTIDE SEQUENCE [LARGE SCALE GENOMIC DNA]</scope>
    <source>
        <strain evidence="10 11">CCMP1776</strain>
    </source>
</reference>
<dbReference type="PANTHER" id="PTHR23086">
    <property type="entry name" value="PHOSPHATIDYLINOSITOL-4-PHOSPHATE 5-KINASE"/>
    <property type="match status" value="1"/>
</dbReference>
<feature type="domain" description="PIPK" evidence="9">
    <location>
        <begin position="672"/>
        <end position="1115"/>
    </location>
</feature>
<evidence type="ECO:0000256" key="2">
    <source>
        <dbReference type="ARBA" id="ARBA00005933"/>
    </source>
</evidence>
<dbReference type="InterPro" id="IPR002498">
    <property type="entry name" value="PInositol-4-P-4/5-kinase_core"/>
</dbReference>
<sequence>MPRTLSWRKGRKAEGPTGEPGTECSSSVDSCGSQDKASTGAVRAMSGRPPTPTNHADGSTGALSRKPSIGSGGPSERNPATGASFSPACPPSTLSPASSASYGARNPRTGNPATVNDPPRLHVGGSGTKEAQVPAGTDYDSCMEQGEATISPPLQHWGHSMTDSGSSLSTTASGTLQDSRVAPAPGACAGKQVSESAELSDRAREALLNKKLADLERKLMGAVGVGGLEDPPALVSPTGSTCSLGSFSVSNQDSVRGLSGTYAAVSSSSVNGGSIGGSSGSGGGTLNGGSTAAKKAMQIVKEKVRFGGKRQLVLVKHERDALINKWGVEKVERAEEEALQLFSSIDSCQGTAEGQISAKEFQMCLGAVGGGCVTSEFPRVLFSAIDKDKDGAISFSDMMQWLLTMAHGSDAEKLRYGFDLCDQNKDGRIDKRDLLTTIETVFSILTGLNLGDDICAKTFVNTVFGRLGVGRGGEAGKEEAPGAGREGKTAIDGDERACVRGEPQEKDDDKPGSEGAGVEEEQQAISWEAFRAGSKSIETFMRTLGSRDVSCYHTPCARSRNKTATNVVFGSPKWRFITNMMLGLEFAIRGTEERKIENLTPSPSPRQLVQASQEYLLQNSLSIGSSASFMASSGWSGNSNGIGPDFLQMTRGENGVGPIERQDSCVSSICGPSISSSTGLPRSTSFNFLGGSTGGGSESSSGAPAAYMERLRSDLRAQNCSKEVFSVPTSDGSRCRMACYGAEKFREVRQACGIEDDDFLLSVGIRQVIGSLLLGDLFGLSEQVSEGKSGSFFYWSQDGRYMVKTISRAESYQMRKILQSYHEHMTAHPDNLLMRILGLYRLKLNAEKWDLIVIENIFTTSHGIHERFDLKGSTYERTVGARARCSPGVVMKDKDFLELGRTIHVGPELAERLKTQIAIDTQFLARNDIIDYSFLVGVHYVDRGIPQDIWIEQQREGLEKMYADFLSVRKQYPFFRKNFGFTEFCHWAYSHHRFDKKDSLSLLDKQTGPSSIYGGVGWRSRGSRGFNSPSPTAATTLNARQGIRAYRTLQDQLDGEPDQILFFGIIDLLVPFDSRKRGEYLMKSVYHVANMKFLAVLTGILATASAFVPHAPLSTGRRSSSALRMSASDMIGIDVETGGLFDPLGFSKDEQSLYKYRQVELKHGRVAMLACLGTLVQSYTHLPDDVFSNPRPLGALGQLLSERPLAILQIVIAITLIEVTSGKQDPELAPGQLGRFGEAFKPEGDAEMAAVQLKELKNGRLAMVAIIGQWVQELVFSKRLEGRT</sequence>
<dbReference type="SMART" id="SM00330">
    <property type="entry name" value="PIPKc"/>
    <property type="match status" value="1"/>
</dbReference>
<dbReference type="GO" id="GO:0005509">
    <property type="term" value="F:calcium ion binding"/>
    <property type="evidence" value="ECO:0007669"/>
    <property type="project" value="InterPro"/>
</dbReference>
<dbReference type="PANTHER" id="PTHR23086:SF8">
    <property type="entry name" value="PHOSPHATIDYLINOSITOL 5-PHOSPHATE 4-KINASE, ISOFORM A"/>
    <property type="match status" value="1"/>
</dbReference>
<dbReference type="Pfam" id="PF00504">
    <property type="entry name" value="Chloroa_b-bind"/>
    <property type="match status" value="1"/>
</dbReference>
<dbReference type="OrthoDB" id="2129491at2759"/>
<dbReference type="Gene3D" id="1.10.238.10">
    <property type="entry name" value="EF-hand"/>
    <property type="match status" value="1"/>
</dbReference>
<dbReference type="GO" id="GO:0016308">
    <property type="term" value="F:1-phosphatidylinositol-4-phosphate 5-kinase activity"/>
    <property type="evidence" value="ECO:0007669"/>
    <property type="project" value="TreeGrafter"/>
</dbReference>
<dbReference type="InterPro" id="IPR018247">
    <property type="entry name" value="EF_Hand_1_Ca_BS"/>
</dbReference>
<dbReference type="CDD" id="cd00139">
    <property type="entry name" value="PIPKc"/>
    <property type="match status" value="1"/>
</dbReference>
<gene>
    <name evidence="10" type="ORF">NSK_004847</name>
</gene>
<keyword evidence="6" id="KW-0808">Transferase</keyword>
<evidence type="ECO:0000259" key="8">
    <source>
        <dbReference type="PROSITE" id="PS50222"/>
    </source>
</evidence>
<evidence type="ECO:0000256" key="6">
    <source>
        <dbReference type="PROSITE-ProRule" id="PRU00781"/>
    </source>
</evidence>
<dbReference type="GO" id="GO:0005886">
    <property type="term" value="C:plasma membrane"/>
    <property type="evidence" value="ECO:0007669"/>
    <property type="project" value="TreeGrafter"/>
</dbReference>
<evidence type="ECO:0000256" key="1">
    <source>
        <dbReference type="ARBA" id="ARBA00004229"/>
    </source>
</evidence>
<dbReference type="GO" id="GO:0046854">
    <property type="term" value="P:phosphatidylinositol phosphate biosynthetic process"/>
    <property type="evidence" value="ECO:0007669"/>
    <property type="project" value="TreeGrafter"/>
</dbReference>
<protein>
    <submittedName>
        <fullName evidence="10">Uncharacterized protein</fullName>
    </submittedName>
</protein>
<evidence type="ECO:0000256" key="4">
    <source>
        <dbReference type="ARBA" id="ARBA00022640"/>
    </source>
</evidence>
<dbReference type="Gene3D" id="1.10.3460.10">
    <property type="entry name" value="Chlorophyll a/b binding protein domain"/>
    <property type="match status" value="1"/>
</dbReference>
<evidence type="ECO:0000259" key="9">
    <source>
        <dbReference type="PROSITE" id="PS51455"/>
    </source>
</evidence>
<comment type="subcellular location">
    <subcellularLocation>
        <location evidence="1">Plastid</location>
        <location evidence="1">Chloroplast</location>
    </subcellularLocation>
</comment>
<feature type="compositionally biased region" description="Low complexity" evidence="7">
    <location>
        <begin position="91"/>
        <end position="101"/>
    </location>
</feature>
<dbReference type="InterPro" id="IPR011992">
    <property type="entry name" value="EF-hand-dom_pair"/>
</dbReference>
<keyword evidence="4" id="KW-0934">Plastid</keyword>
<feature type="compositionally biased region" description="Low complexity" evidence="7">
    <location>
        <begin position="162"/>
        <end position="176"/>
    </location>
</feature>
<dbReference type="SUPFAM" id="SSF47473">
    <property type="entry name" value="EF-hand"/>
    <property type="match status" value="1"/>
</dbReference>
<feature type="compositionally biased region" description="Basic and acidic residues" evidence="7">
    <location>
        <begin position="474"/>
        <end position="512"/>
    </location>
</feature>
<comment type="caution">
    <text evidence="10">The sequence shown here is derived from an EMBL/GenBank/DDBJ whole genome shotgun (WGS) entry which is preliminary data.</text>
</comment>
<dbReference type="InterPro" id="IPR002048">
    <property type="entry name" value="EF_hand_dom"/>
</dbReference>
<dbReference type="Pfam" id="PF13202">
    <property type="entry name" value="EF-hand_5"/>
    <property type="match status" value="1"/>
</dbReference>
<dbReference type="EMBL" id="SDOX01000021">
    <property type="protein sequence ID" value="TFJ83743.1"/>
    <property type="molecule type" value="Genomic_DNA"/>
</dbReference>
<dbReference type="GO" id="GO:0009507">
    <property type="term" value="C:chloroplast"/>
    <property type="evidence" value="ECO:0007669"/>
    <property type="project" value="UniProtKB-SubCell"/>
</dbReference>
<keyword evidence="6" id="KW-0067">ATP-binding</keyword>
<evidence type="ECO:0000256" key="3">
    <source>
        <dbReference type="ARBA" id="ARBA00022528"/>
    </source>
</evidence>
<accession>A0A4D9D168</accession>
<dbReference type="Gene3D" id="3.30.800.10">
    <property type="entry name" value="Phosphatidylinositol Phosphate Kinase II Beta"/>
    <property type="match status" value="1"/>
</dbReference>
<keyword evidence="3" id="KW-0150">Chloroplast</keyword>
<dbReference type="InterPro" id="IPR022796">
    <property type="entry name" value="Chloroa_b-bind"/>
</dbReference>
<comment type="similarity">
    <text evidence="2">Belongs to the fucoxanthin chlorophyll protein family.</text>
</comment>
<dbReference type="CDD" id="cd00051">
    <property type="entry name" value="EFh"/>
    <property type="match status" value="2"/>
</dbReference>
<feature type="compositionally biased region" description="Polar residues" evidence="7">
    <location>
        <begin position="23"/>
        <end position="37"/>
    </location>
</feature>
<dbReference type="PROSITE" id="PS51455">
    <property type="entry name" value="PIPK"/>
    <property type="match status" value="1"/>
</dbReference>
<keyword evidence="6" id="KW-0547">Nucleotide-binding</keyword>
<feature type="domain" description="EF-hand" evidence="8">
    <location>
        <begin position="373"/>
        <end position="408"/>
    </location>
</feature>
<dbReference type="InterPro" id="IPR023610">
    <property type="entry name" value="PInositol-4/5-P-5/4-kinase"/>
</dbReference>
<dbReference type="PROSITE" id="PS50222">
    <property type="entry name" value="EF_HAND_2"/>
    <property type="match status" value="2"/>
</dbReference>
<evidence type="ECO:0000313" key="10">
    <source>
        <dbReference type="EMBL" id="TFJ83743.1"/>
    </source>
</evidence>
<dbReference type="InterPro" id="IPR027483">
    <property type="entry name" value="PInositol-4-P-4/5-kinase_C_sf"/>
</dbReference>
<feature type="domain" description="EF-hand" evidence="8">
    <location>
        <begin position="409"/>
        <end position="444"/>
    </location>
</feature>
<keyword evidence="5" id="KW-0106">Calcium</keyword>
<keyword evidence="11" id="KW-1185">Reference proteome</keyword>
<feature type="region of interest" description="Disordered" evidence="7">
    <location>
        <begin position="1"/>
        <end position="199"/>
    </location>
</feature>
<name>A0A4D9D168_9STRA</name>
<evidence type="ECO:0000256" key="5">
    <source>
        <dbReference type="ARBA" id="ARBA00022837"/>
    </source>
</evidence>
<dbReference type="SUPFAM" id="SSF56104">
    <property type="entry name" value="SAICAR synthase-like"/>
    <property type="match status" value="1"/>
</dbReference>
<dbReference type="GO" id="GO:0005524">
    <property type="term" value="F:ATP binding"/>
    <property type="evidence" value="ECO:0007669"/>
    <property type="project" value="UniProtKB-UniRule"/>
</dbReference>
<feature type="region of interest" description="Disordered" evidence="7">
    <location>
        <begin position="471"/>
        <end position="522"/>
    </location>
</feature>
<dbReference type="Pfam" id="PF01504">
    <property type="entry name" value="PIP5K"/>
    <property type="match status" value="1"/>
</dbReference>
<proteinExistence type="inferred from homology"/>
<organism evidence="10 11">
    <name type="scientific">Nannochloropsis salina CCMP1776</name>
    <dbReference type="NCBI Taxonomy" id="1027361"/>
    <lineage>
        <taxon>Eukaryota</taxon>
        <taxon>Sar</taxon>
        <taxon>Stramenopiles</taxon>
        <taxon>Ochrophyta</taxon>
        <taxon>Eustigmatophyceae</taxon>
        <taxon>Eustigmatales</taxon>
        <taxon>Monodopsidaceae</taxon>
        <taxon>Microchloropsis</taxon>
        <taxon>Microchloropsis salina</taxon>
    </lineage>
</organism>
<keyword evidence="6" id="KW-0418">Kinase</keyword>
<feature type="compositionally biased region" description="Basic residues" evidence="7">
    <location>
        <begin position="1"/>
        <end position="11"/>
    </location>
</feature>
<evidence type="ECO:0000313" key="11">
    <source>
        <dbReference type="Proteomes" id="UP000355283"/>
    </source>
</evidence>
<dbReference type="PROSITE" id="PS00018">
    <property type="entry name" value="EF_HAND_1"/>
    <property type="match status" value="2"/>
</dbReference>